<comment type="caution">
    <text evidence="1">The sequence shown here is derived from an EMBL/GenBank/DDBJ whole genome shotgun (WGS) entry which is preliminary data.</text>
</comment>
<dbReference type="EMBL" id="QGNW01001503">
    <property type="protein sequence ID" value="RVW38666.1"/>
    <property type="molecule type" value="Genomic_DNA"/>
</dbReference>
<dbReference type="Proteomes" id="UP000288805">
    <property type="component" value="Unassembled WGS sequence"/>
</dbReference>
<name>A0A438DT37_VITVI</name>
<sequence>MMDMAHGAGKTVMNVAQGAGETVMNMAQGTGQSIMNVAHGVMETVKNSLGAGEKRNLNSYVFSSLFCNCIHVIII</sequence>
<organism evidence="1 2">
    <name type="scientific">Vitis vinifera</name>
    <name type="common">Grape</name>
    <dbReference type="NCBI Taxonomy" id="29760"/>
    <lineage>
        <taxon>Eukaryota</taxon>
        <taxon>Viridiplantae</taxon>
        <taxon>Streptophyta</taxon>
        <taxon>Embryophyta</taxon>
        <taxon>Tracheophyta</taxon>
        <taxon>Spermatophyta</taxon>
        <taxon>Magnoliopsida</taxon>
        <taxon>eudicotyledons</taxon>
        <taxon>Gunneridae</taxon>
        <taxon>Pentapetalae</taxon>
        <taxon>rosids</taxon>
        <taxon>Vitales</taxon>
        <taxon>Vitaceae</taxon>
        <taxon>Viteae</taxon>
        <taxon>Vitis</taxon>
    </lineage>
</organism>
<proteinExistence type="predicted"/>
<reference evidence="1 2" key="1">
    <citation type="journal article" date="2018" name="PLoS Genet.">
        <title>Population sequencing reveals clonal diversity and ancestral inbreeding in the grapevine cultivar Chardonnay.</title>
        <authorList>
            <person name="Roach M.J."/>
            <person name="Johnson D.L."/>
            <person name="Bohlmann J."/>
            <person name="van Vuuren H.J."/>
            <person name="Jones S.J."/>
            <person name="Pretorius I.S."/>
            <person name="Schmidt S.A."/>
            <person name="Borneman A.R."/>
        </authorList>
    </citation>
    <scope>NUCLEOTIDE SEQUENCE [LARGE SCALE GENOMIC DNA]</scope>
    <source>
        <strain evidence="2">cv. Chardonnay</strain>
        <tissue evidence="1">Leaf</tissue>
    </source>
</reference>
<accession>A0A438DT37</accession>
<evidence type="ECO:0000313" key="1">
    <source>
        <dbReference type="EMBL" id="RVW38666.1"/>
    </source>
</evidence>
<dbReference type="AlphaFoldDB" id="A0A438DT37"/>
<gene>
    <name evidence="1" type="ORF">CK203_077503</name>
</gene>
<protein>
    <submittedName>
        <fullName evidence="1">Uncharacterized protein</fullName>
    </submittedName>
</protein>
<evidence type="ECO:0000313" key="2">
    <source>
        <dbReference type="Proteomes" id="UP000288805"/>
    </source>
</evidence>